<dbReference type="HOGENOM" id="CLU_3157724_0_0_6"/>
<evidence type="ECO:0000313" key="1">
    <source>
        <dbReference type="EMBL" id="ABV39491.1"/>
    </source>
</evidence>
<dbReference type="KEGG" id="spe:Spro_0383"/>
<gene>
    <name evidence="1" type="ordered locus">Spro_0383</name>
</gene>
<accession>A8G8Q1</accession>
<organism evidence="1">
    <name type="scientific">Serratia proteamaculans (strain 568)</name>
    <dbReference type="NCBI Taxonomy" id="399741"/>
    <lineage>
        <taxon>Bacteria</taxon>
        <taxon>Pseudomonadati</taxon>
        <taxon>Pseudomonadota</taxon>
        <taxon>Gammaproteobacteria</taxon>
        <taxon>Enterobacterales</taxon>
        <taxon>Yersiniaceae</taxon>
        <taxon>Serratia</taxon>
    </lineage>
</organism>
<proteinExistence type="predicted"/>
<sequence>MKLRAARGKRLADPWDDYPSDAYDVAKSWKHNSRRKHQYYRLSHPTYW</sequence>
<dbReference type="EMBL" id="CP000826">
    <property type="protein sequence ID" value="ABV39491.1"/>
    <property type="molecule type" value="Genomic_DNA"/>
</dbReference>
<reference evidence="1" key="1">
    <citation type="submission" date="2007-09" db="EMBL/GenBank/DDBJ databases">
        <title>Complete sequence of chromosome of Serratia proteamaculans 568.</title>
        <authorList>
            <consortium name="US DOE Joint Genome Institute"/>
            <person name="Copeland A."/>
            <person name="Lucas S."/>
            <person name="Lapidus A."/>
            <person name="Barry K."/>
            <person name="Glavina del Rio T."/>
            <person name="Dalin E."/>
            <person name="Tice H."/>
            <person name="Pitluck S."/>
            <person name="Chain P."/>
            <person name="Malfatti S."/>
            <person name="Shin M."/>
            <person name="Vergez L."/>
            <person name="Schmutz J."/>
            <person name="Larimer F."/>
            <person name="Land M."/>
            <person name="Hauser L."/>
            <person name="Kyrpides N."/>
            <person name="Kim E."/>
            <person name="Taghavi S."/>
            <person name="Newman L."/>
            <person name="Vangronsveld J."/>
            <person name="van der Lelie D."/>
            <person name="Richardson P."/>
        </authorList>
    </citation>
    <scope>NUCLEOTIDE SEQUENCE [LARGE SCALE GENOMIC DNA]</scope>
    <source>
        <strain evidence="1">568</strain>
    </source>
</reference>
<dbReference type="AlphaFoldDB" id="A8G8Q1"/>
<protein>
    <submittedName>
        <fullName evidence="1">Uncharacterized protein</fullName>
    </submittedName>
</protein>
<dbReference type="eggNOG" id="ENOG5033F0T">
    <property type="taxonomic scope" value="Bacteria"/>
</dbReference>
<name>A8G8Q1_SERP5</name>